<dbReference type="AlphaFoldDB" id="A0A759MA72"/>
<name>A0A759MA72_SALER</name>
<reference evidence="1" key="2">
    <citation type="submission" date="2020-02" db="EMBL/GenBank/DDBJ databases">
        <authorList>
            <consortium name="NCBI Pathogen Detection Project"/>
        </authorList>
    </citation>
    <scope>NUCLEOTIDE SEQUENCE</scope>
    <source>
        <strain evidence="1">MA.CK_97/00003274</strain>
    </source>
</reference>
<proteinExistence type="predicted"/>
<evidence type="ECO:0000313" key="1">
    <source>
        <dbReference type="EMBL" id="HAG1965809.1"/>
    </source>
</evidence>
<accession>A0A759MA72</accession>
<gene>
    <name evidence="1" type="ORF">G8R56_004067</name>
</gene>
<organism evidence="1">
    <name type="scientific">Salmonella enterica</name>
    <name type="common">Salmonella choleraesuis</name>
    <dbReference type="NCBI Taxonomy" id="28901"/>
    <lineage>
        <taxon>Bacteria</taxon>
        <taxon>Pseudomonadati</taxon>
        <taxon>Pseudomonadota</taxon>
        <taxon>Gammaproteobacteria</taxon>
        <taxon>Enterobacterales</taxon>
        <taxon>Enterobacteriaceae</taxon>
        <taxon>Salmonella</taxon>
    </lineage>
</organism>
<sequence>MADYGVRIYHPDGSHFDFNERSTLCRVLATGTAGGVDRGHVGLDYTENFNTGIHVPEGHDWWLWQSVSTQAQIGNLLGFLNWGLWGFSDAESYLDEGRNINIRWSLTDTTNGTGRVNIGGHVGEVLVGNWLKLPGMTYGAIAWPVARNRNYGFSISGADNMAGVFDTSLVSYLQWKGEVDIYNGWTPGNINPELNVNNCLCFFYTTDAGLVIGIDSDAKYRVWMNGRRLENPVRVKVCVFGNGGPVSPLAEYGLEVWNPDTGQRVYNSGRDVLLKPQLVSMAGATEINNNTLNRNPVSVPGIRRPMYAPTNTGAGASGGLSFTDDGKSMSVFYTWVSSSGYSLYSNYGGQTLCYDRITQAGYFAYDRPIYQPGHNKVMVIDAEDYFVF</sequence>
<protein>
    <submittedName>
        <fullName evidence="1">Uncharacterized protein</fullName>
    </submittedName>
</protein>
<dbReference type="EMBL" id="DAAXPA010000012">
    <property type="protein sequence ID" value="HAG1965809.1"/>
    <property type="molecule type" value="Genomic_DNA"/>
</dbReference>
<reference evidence="1" key="1">
    <citation type="journal article" date="2018" name="Genome Biol.">
        <title>SKESA: strategic k-mer extension for scrupulous assemblies.</title>
        <authorList>
            <person name="Souvorov A."/>
            <person name="Agarwala R."/>
            <person name="Lipman D.J."/>
        </authorList>
    </citation>
    <scope>NUCLEOTIDE SEQUENCE</scope>
    <source>
        <strain evidence="1">MA.CK_97/00003274</strain>
    </source>
</reference>
<comment type="caution">
    <text evidence="1">The sequence shown here is derived from an EMBL/GenBank/DDBJ whole genome shotgun (WGS) entry which is preliminary data.</text>
</comment>